<comment type="caution">
    <text evidence="1">The sequence shown here is derived from an EMBL/GenBank/DDBJ whole genome shotgun (WGS) entry which is preliminary data.</text>
</comment>
<keyword evidence="2" id="KW-1185">Reference proteome</keyword>
<protein>
    <submittedName>
        <fullName evidence="1">Uncharacterized protein</fullName>
    </submittedName>
</protein>
<gene>
    <name evidence="1" type="ORF">Godav_019999</name>
</gene>
<sequence>MHKERASSYGLYAKTWKEMFLCQQQKPKLIELWIL</sequence>
<proteinExistence type="predicted"/>
<evidence type="ECO:0000313" key="1">
    <source>
        <dbReference type="EMBL" id="MBA0607734.1"/>
    </source>
</evidence>
<reference evidence="1 2" key="1">
    <citation type="journal article" date="2019" name="Genome Biol. Evol.">
        <title>Insights into the evolution of the New World diploid cottons (Gossypium, subgenus Houzingenia) based on genome sequencing.</title>
        <authorList>
            <person name="Grover C.E."/>
            <person name="Arick M.A. 2nd"/>
            <person name="Thrash A."/>
            <person name="Conover J.L."/>
            <person name="Sanders W.S."/>
            <person name="Peterson D.G."/>
            <person name="Frelichowski J.E."/>
            <person name="Scheffler J.A."/>
            <person name="Scheffler B.E."/>
            <person name="Wendel J.F."/>
        </authorList>
    </citation>
    <scope>NUCLEOTIDE SEQUENCE [LARGE SCALE GENOMIC DNA]</scope>
    <source>
        <strain evidence="1">27</strain>
        <tissue evidence="1">Leaf</tissue>
    </source>
</reference>
<organism evidence="1 2">
    <name type="scientific">Gossypium davidsonii</name>
    <name type="common">Davidson's cotton</name>
    <name type="synonym">Gossypium klotzschianum subsp. davidsonii</name>
    <dbReference type="NCBI Taxonomy" id="34287"/>
    <lineage>
        <taxon>Eukaryota</taxon>
        <taxon>Viridiplantae</taxon>
        <taxon>Streptophyta</taxon>
        <taxon>Embryophyta</taxon>
        <taxon>Tracheophyta</taxon>
        <taxon>Spermatophyta</taxon>
        <taxon>Magnoliopsida</taxon>
        <taxon>eudicotyledons</taxon>
        <taxon>Gunneridae</taxon>
        <taxon>Pentapetalae</taxon>
        <taxon>rosids</taxon>
        <taxon>malvids</taxon>
        <taxon>Malvales</taxon>
        <taxon>Malvaceae</taxon>
        <taxon>Malvoideae</taxon>
        <taxon>Gossypium</taxon>
    </lineage>
</organism>
<evidence type="ECO:0000313" key="2">
    <source>
        <dbReference type="Proteomes" id="UP000593561"/>
    </source>
</evidence>
<dbReference type="AlphaFoldDB" id="A0A7J8R1L9"/>
<accession>A0A7J8R1L9</accession>
<dbReference type="Proteomes" id="UP000593561">
    <property type="component" value="Unassembled WGS sequence"/>
</dbReference>
<name>A0A7J8R1L9_GOSDV</name>
<dbReference type="EMBL" id="JABFAC010000002">
    <property type="protein sequence ID" value="MBA0607734.1"/>
    <property type="molecule type" value="Genomic_DNA"/>
</dbReference>